<dbReference type="InterPro" id="IPR001650">
    <property type="entry name" value="Helicase_C-like"/>
</dbReference>
<feature type="compositionally biased region" description="Low complexity" evidence="5">
    <location>
        <begin position="1716"/>
        <end position="1731"/>
    </location>
</feature>
<dbReference type="InterPro" id="IPR014001">
    <property type="entry name" value="Helicase_ATP-bd"/>
</dbReference>
<dbReference type="PANTHER" id="PTHR44533">
    <property type="entry name" value="DEAD/H RNA HELICASE, PUTATIVE-RELATED"/>
    <property type="match status" value="1"/>
</dbReference>
<dbReference type="Gene3D" id="3.40.50.300">
    <property type="entry name" value="P-loop containing nucleotide triphosphate hydrolases"/>
    <property type="match status" value="2"/>
</dbReference>
<evidence type="ECO:0000313" key="8">
    <source>
        <dbReference type="EMBL" id="KAK5987164.1"/>
    </source>
</evidence>
<feature type="compositionally biased region" description="Acidic residues" evidence="5">
    <location>
        <begin position="1665"/>
        <end position="1677"/>
    </location>
</feature>
<proteinExistence type="predicted"/>
<evidence type="ECO:0000256" key="1">
    <source>
        <dbReference type="ARBA" id="ARBA00022741"/>
    </source>
</evidence>
<dbReference type="InterPro" id="IPR059032">
    <property type="entry name" value="WHD_DDX60"/>
</dbReference>
<gene>
    <name evidence="8" type="ORF">PT974_11282</name>
</gene>
<evidence type="ECO:0000259" key="6">
    <source>
        <dbReference type="PROSITE" id="PS51192"/>
    </source>
</evidence>
<feature type="domain" description="Helicase ATP-binding" evidence="6">
    <location>
        <begin position="744"/>
        <end position="918"/>
    </location>
</feature>
<reference evidence="8 9" key="1">
    <citation type="submission" date="2024-01" db="EMBL/GenBank/DDBJ databases">
        <title>Complete genome of Cladobotryum mycophilum ATHUM6906.</title>
        <authorList>
            <person name="Christinaki A.C."/>
            <person name="Myridakis A.I."/>
            <person name="Kouvelis V.N."/>
        </authorList>
    </citation>
    <scope>NUCLEOTIDE SEQUENCE [LARGE SCALE GENOMIC DNA]</scope>
    <source>
        <strain evidence="8 9">ATHUM6906</strain>
    </source>
</reference>
<evidence type="ECO:0000256" key="4">
    <source>
        <dbReference type="ARBA" id="ARBA00022840"/>
    </source>
</evidence>
<dbReference type="PROSITE" id="PS51194">
    <property type="entry name" value="HELICASE_CTER"/>
    <property type="match status" value="1"/>
</dbReference>
<dbReference type="Pfam" id="PF23002">
    <property type="entry name" value="PIN-like_DDX60"/>
    <property type="match status" value="1"/>
</dbReference>
<comment type="caution">
    <text evidence="8">The sequence shown here is derived from an EMBL/GenBank/DDBJ whole genome shotgun (WGS) entry which is preliminary data.</text>
</comment>
<dbReference type="Pfam" id="PF00271">
    <property type="entry name" value="Helicase_C"/>
    <property type="match status" value="1"/>
</dbReference>
<keyword evidence="1" id="KW-0547">Nucleotide-binding</keyword>
<dbReference type="EMBL" id="JAVFKD010000016">
    <property type="protein sequence ID" value="KAK5987164.1"/>
    <property type="molecule type" value="Genomic_DNA"/>
</dbReference>
<evidence type="ECO:0000256" key="5">
    <source>
        <dbReference type="SAM" id="MobiDB-lite"/>
    </source>
</evidence>
<dbReference type="InterPro" id="IPR055124">
    <property type="entry name" value="PIN-like_DDX60"/>
</dbReference>
<feature type="region of interest" description="Disordered" evidence="5">
    <location>
        <begin position="1665"/>
        <end position="1743"/>
    </location>
</feature>
<feature type="domain" description="Helicase C-terminal" evidence="7">
    <location>
        <begin position="1170"/>
        <end position="1346"/>
    </location>
</feature>
<feature type="compositionally biased region" description="Acidic residues" evidence="5">
    <location>
        <begin position="1695"/>
        <end position="1710"/>
    </location>
</feature>
<dbReference type="InterPro" id="IPR027417">
    <property type="entry name" value="P-loop_NTPase"/>
</dbReference>
<evidence type="ECO:0000256" key="2">
    <source>
        <dbReference type="ARBA" id="ARBA00022801"/>
    </source>
</evidence>
<dbReference type="SMART" id="SM00490">
    <property type="entry name" value="HELICc"/>
    <property type="match status" value="1"/>
</dbReference>
<evidence type="ECO:0000313" key="9">
    <source>
        <dbReference type="Proteomes" id="UP001338125"/>
    </source>
</evidence>
<evidence type="ECO:0000259" key="7">
    <source>
        <dbReference type="PROSITE" id="PS51194"/>
    </source>
</evidence>
<sequence length="1768" mass="200214">MSSPEEKRQTLLSWYSELNPHTVDLVGDIAGREPFIIHGESLLRHCLTESDVNFDGEDIMQRSASAAWRATANTETDGFQILHAVYAVERFLSNLHKRGCDFDIVFFRNLRHLCVASADENPHKYHLARAIIIQHLTRYAQSSAKGGTRASVLEFESPRSEDFIRYLKPLPIHFILCHEGDDEDDMDTTLLRYMIYEFVARGKNVAVINSLEWKSSKVFAPLISRSTVGLPMLFVKELFDTPPLLLYEYNELPPSSLFVDAVDLSMRERLGILACQLVLKRESANDSVVDEELHQRIQAYLLHLAVIKSCTLLERQHWMDPKNCTLTPEDSDFLAKVIEASLCLMGGKESPAFNDEEADWDLYDCVDGFMFTFVLNKLREREPISQRILDSWKALWSAFSSGTHSTLGHDFPELEAQADQISPSTHSTPSLSALPFSHPILDEFLEGIKLNERKETEDEAANLVFKDLHHWHNTKLLVSHKKPQKLGFFAKKRTQERLADMVTYSASLTNARGKVIDPEIIVNGQGNRKEAKPKAKNGVNQGAQSGGKASAHKAAQEIQQRRELAKRATVVTYWDATCGEIERDPSLINRYLKTVKFLLDRSKEDTQAIGPDIYLYLSNILGKVWAETSSRPQQDPRRGLYLIAMIWNWLQQISAIGASKAVVKAVEELEHRLKLPALPIPIGSQAQALCFKFDYKALKNVPKFIDDPRILQLEHGGPYMERRFDSQPDERVPFDPDAWQRKVLDSIDANNSLLVIAPTSAGKTFISFYAMKKVLEESDDGVLVYVAPTKALVNQIAAEIGARFTKSYGKKEGKSVWGIYTRDYRLQNPTGCQILVTVPHILQIMLLAPVNAKRANSWSRRIKRIIFDEVHCIGKNDEGTVWEQLLLSAPCPIIALSATIGNVVEFRDWLSQVQERKGQKLDFVVHNARFSDLRKFIYEPGERKHFAGFESQKRISVPGLDEGETSCPRFRFVHPIVTITDRNRTALDDLSLEARDCLSLLTCMKEVLSAEQMAEFNVPEIASLPDVIAKSDVIQWEARLKRALRHLMETQSSQFHSIRRALEPQAKQSRRIMKTVNIFKERSIDLFHLILDLHDQDSLPALVFHYDTHGCDFTIKALLEQLESAEEQWKSKSTEWTQKLEQFELWKKSNTKKPKVIVLSRSRDPAGDGAKVSRLDLIREEASFESTPWESFDPDAPLGRFSFADATRMLPSEVEESIKPLQGLVYPWLLDALWRGLGVHHAAMNRQYRQTVEVMFRKGYLRVVIATGTLALGINMPCKTVVFHCDSIFLTAQDYRQASGRAGRRGFDLLGNVVFNGIPRDRVYEIMSARLPGLTGQFPISTTLVLRLLTLLHGTENCDFAATVVQSLLSQTRLYLGGPDAEMAVRHHLRFSIEYLRRQHLLTADGTPVNFAGLVGHLYFTENGVFAFHSLLKGGYFHELCSHVKKNPERVLLEMMLVLSHIFNRIPIRFPERLAKIAHRSSSVIFLPRLPRRAEKLLIQHNQETLSICKGYVQSYISHNLTDKRDRVLPYTKTAVGQEKPSSGVRLPEATQGVRSPFVALSGYGDGFESIHDLCETVRDDVFLEESAIPYIPVWPHDTEVRPNAYIYDFYKHGSLEVLTRDNGIKRGNVWFLLQDFSRTLSSIVSSITTLIDSDDMAGEETLADVTDGEDDAEETEVMANRQGSKRASEKVLDDWADDDNGGEEVEGSTEDSTKDSSSSSSVDSEWGSSSNDGPTPAWQRNGGLKKVLDAFTLLRDDFDTKFRNIWA</sequence>
<dbReference type="Pfam" id="PF00270">
    <property type="entry name" value="DEAD"/>
    <property type="match status" value="1"/>
</dbReference>
<dbReference type="Pfam" id="PF26076">
    <property type="entry name" value="WHD_DDX60"/>
    <property type="match status" value="1"/>
</dbReference>
<dbReference type="SMART" id="SM00487">
    <property type="entry name" value="DEXDc"/>
    <property type="match status" value="1"/>
</dbReference>
<dbReference type="GO" id="GO:0004386">
    <property type="term" value="F:helicase activity"/>
    <property type="evidence" value="ECO:0007669"/>
    <property type="project" value="UniProtKB-KW"/>
</dbReference>
<keyword evidence="2" id="KW-0378">Hydrolase</keyword>
<keyword evidence="4" id="KW-0067">ATP-binding</keyword>
<evidence type="ECO:0000256" key="3">
    <source>
        <dbReference type="ARBA" id="ARBA00022806"/>
    </source>
</evidence>
<feature type="region of interest" description="Disordered" evidence="5">
    <location>
        <begin position="526"/>
        <end position="557"/>
    </location>
</feature>
<dbReference type="PROSITE" id="PS51192">
    <property type="entry name" value="HELICASE_ATP_BIND_1"/>
    <property type="match status" value="1"/>
</dbReference>
<protein>
    <submittedName>
        <fullName evidence="8">Helicase</fullName>
    </submittedName>
</protein>
<dbReference type="InterPro" id="IPR052431">
    <property type="entry name" value="SKI2_subfamily_helicases"/>
</dbReference>
<name>A0ABR0S4T2_9HYPO</name>
<dbReference type="InterPro" id="IPR011545">
    <property type="entry name" value="DEAD/DEAH_box_helicase_dom"/>
</dbReference>
<keyword evidence="3 8" id="KW-0347">Helicase</keyword>
<organism evidence="8 9">
    <name type="scientific">Cladobotryum mycophilum</name>
    <dbReference type="NCBI Taxonomy" id="491253"/>
    <lineage>
        <taxon>Eukaryota</taxon>
        <taxon>Fungi</taxon>
        <taxon>Dikarya</taxon>
        <taxon>Ascomycota</taxon>
        <taxon>Pezizomycotina</taxon>
        <taxon>Sordariomycetes</taxon>
        <taxon>Hypocreomycetidae</taxon>
        <taxon>Hypocreales</taxon>
        <taxon>Hypocreaceae</taxon>
        <taxon>Cladobotryum</taxon>
    </lineage>
</organism>
<dbReference type="Proteomes" id="UP001338125">
    <property type="component" value="Unassembled WGS sequence"/>
</dbReference>
<accession>A0ABR0S4T2</accession>
<dbReference type="SUPFAM" id="SSF52540">
    <property type="entry name" value="P-loop containing nucleoside triphosphate hydrolases"/>
    <property type="match status" value="1"/>
</dbReference>
<dbReference type="PANTHER" id="PTHR44533:SF4">
    <property type="entry name" value="DEAD_H RNA HELICASE, PUTATIVE-RELATED"/>
    <property type="match status" value="1"/>
</dbReference>
<keyword evidence="9" id="KW-1185">Reference proteome</keyword>